<dbReference type="EMBL" id="HBUF01576270">
    <property type="protein sequence ID" value="CAG6768444.1"/>
    <property type="molecule type" value="Transcribed_RNA"/>
</dbReference>
<keyword evidence="1" id="KW-0732">Signal</keyword>
<reference evidence="2" key="1">
    <citation type="submission" date="2021-05" db="EMBL/GenBank/DDBJ databases">
        <authorList>
            <person name="Alioto T."/>
            <person name="Alioto T."/>
            <person name="Gomez Garrido J."/>
        </authorList>
    </citation>
    <scope>NUCLEOTIDE SEQUENCE</scope>
</reference>
<accession>A0A8D8YZK9</accession>
<feature type="signal peptide" evidence="1">
    <location>
        <begin position="1"/>
        <end position="26"/>
    </location>
</feature>
<dbReference type="AlphaFoldDB" id="A0A8D8YZK9"/>
<evidence type="ECO:0000256" key="1">
    <source>
        <dbReference type="SAM" id="SignalP"/>
    </source>
</evidence>
<name>A0A8D8YZK9_9HEMI</name>
<evidence type="ECO:0008006" key="3">
    <source>
        <dbReference type="Google" id="ProtNLM"/>
    </source>
</evidence>
<feature type="chain" id="PRO_5036262621" description="Elevenin" evidence="1">
    <location>
        <begin position="27"/>
        <end position="131"/>
    </location>
</feature>
<organism evidence="2">
    <name type="scientific">Cacopsylla melanoneura</name>
    <dbReference type="NCBI Taxonomy" id="428564"/>
    <lineage>
        <taxon>Eukaryota</taxon>
        <taxon>Metazoa</taxon>
        <taxon>Ecdysozoa</taxon>
        <taxon>Arthropoda</taxon>
        <taxon>Hexapoda</taxon>
        <taxon>Insecta</taxon>
        <taxon>Pterygota</taxon>
        <taxon>Neoptera</taxon>
        <taxon>Paraneoptera</taxon>
        <taxon>Hemiptera</taxon>
        <taxon>Sternorrhyncha</taxon>
        <taxon>Psylloidea</taxon>
        <taxon>Psyllidae</taxon>
        <taxon>Psyllinae</taxon>
        <taxon>Cacopsylla</taxon>
    </lineage>
</organism>
<dbReference type="EMBL" id="HBUF01406160">
    <property type="protein sequence ID" value="CAG6738098.1"/>
    <property type="molecule type" value="Transcribed_RNA"/>
</dbReference>
<protein>
    <recommendedName>
        <fullName evidence="3">Elevenin</fullName>
    </recommendedName>
</protein>
<proteinExistence type="predicted"/>
<sequence>MKASLLMWYNSICIFTLMLFMLEVGSQQINCRKYVFAPLCRGVAAKRGEAPPSLLLPASNDQRNSIYETDEDNDVIEDPDSLDYSWDKILAPLRRKSKLLLGKTKNAKFSDLGSKNKTHKPKLLYVYDYEK</sequence>
<evidence type="ECO:0000313" key="2">
    <source>
        <dbReference type="EMBL" id="CAG6738098.1"/>
    </source>
</evidence>